<organism evidence="1">
    <name type="scientific">uncultured Caudovirales phage</name>
    <dbReference type="NCBI Taxonomy" id="2100421"/>
    <lineage>
        <taxon>Viruses</taxon>
        <taxon>Duplodnaviria</taxon>
        <taxon>Heunggongvirae</taxon>
        <taxon>Uroviricota</taxon>
        <taxon>Caudoviricetes</taxon>
        <taxon>Peduoviridae</taxon>
        <taxon>Maltschvirus</taxon>
        <taxon>Maltschvirus maltsch</taxon>
    </lineage>
</organism>
<name>A0A6J5LUB8_9CAUD</name>
<protein>
    <submittedName>
        <fullName evidence="1">Uncharacterized protein</fullName>
    </submittedName>
</protein>
<sequence length="647" mass="74926">MFAHERAVKSIEQAQQESCTRYFWLINYLTDYTGFDFLWEPVPWQSHQRHAWASQWQKDAGTYLVPRTGYTETNYRTDQTLTRLPDITLWEIPNPVENFDYSWHPDPTDPPLTYYFGTQWQRTGGPVYQNGNDTVKIVDTPRAVAQPTQQHWTNVNGEFDCSWHPDLLDNAYIYQFGTQHQRTGGPQYCVPGATDVKYVDQIKIKTNRVATAIYEIDHMDGNAGQIPGTTKTSRYFDNYLDTLRRIAKGIPPEHEFVWICSSVCDYSKFDFSWHPEQWQATMLHVFASDGEKFGDTFFMHVPTFQSRADRCQLLDWYDLNFVGTSVPRRPLPVIEHNYDTHVEAIKTIDWPGPLAVFTTHNTPASVPCVPLWREKTKTVVPMSAGASSVIVPKVAVPYIKTQIYDYPYIEKKQRHLRNDQPLDIVFISNGEINADYHYEKLGFYVGDRNRIRHVNGINGRVAAYHAAANQSSTPWFFAVFAKLLVDEQFDWSWQPDRLQEPKHYIFHAKNPCNGLIYGHQAMIAYNKQLTLNNPGQGLDFTLDSAHEVVPIVSGTAYYNQTPWMTWRTAFREVLKLRDSLPDVENEYRINRWCTNGESKNSQWSSAGAQDALEYYNEVGGNFDDLKKSYEWAWLASYAFLKHGLIPD</sequence>
<proteinExistence type="predicted"/>
<dbReference type="EMBL" id="LR796341">
    <property type="protein sequence ID" value="CAB4138008.1"/>
    <property type="molecule type" value="Genomic_DNA"/>
</dbReference>
<gene>
    <name evidence="1" type="ORF">UFOVP328_201</name>
</gene>
<evidence type="ECO:0000313" key="1">
    <source>
        <dbReference type="EMBL" id="CAB4138008.1"/>
    </source>
</evidence>
<accession>A0A6J5LUB8</accession>
<reference evidence="1" key="1">
    <citation type="submission" date="2020-04" db="EMBL/GenBank/DDBJ databases">
        <authorList>
            <person name="Chiriac C."/>
            <person name="Salcher M."/>
            <person name="Ghai R."/>
            <person name="Kavagutti S V."/>
        </authorList>
    </citation>
    <scope>NUCLEOTIDE SEQUENCE</scope>
</reference>